<keyword evidence="3" id="KW-0813">Transport</keyword>
<gene>
    <name evidence="9" type="ORF">K0U00_08615</name>
</gene>
<evidence type="ECO:0000256" key="4">
    <source>
        <dbReference type="ARBA" id="ARBA00022544"/>
    </source>
</evidence>
<sequence>MKVSGYQLFWLISISSMIVFSYLPIRLAAEESRQDCWISILLGGLIMMAATWIMLRVCMQNKDKTLINFVKDLLGTVLGKIVVVVYFLLWFMQMNIIAKGTVEFQNLVMLHNTPMNLILLCLLFLVAYAVYRGGITAISRCAEIIGPIFVFMLFAQLFLNPHDMDMKRILPIYADSGWFHILKGTLYSFNYMIDPSIILMLFFFAENKQTASRAILWGTAVSMLWGVLTTLVLLFVVGPNMASQLVTPVYSLTKYVSILNFVQNIDAFFIPLWLFGAFIKLSVCLFILSYGLSEWTGFKNWKLIACLTTFIWLMFVIYSTHHIRMSYTLKNFFLIGYFYPFVYIVIPLILWMIGSLRQHRKASDII</sequence>
<name>A0ABS7BZL1_9BACL</name>
<comment type="similarity">
    <text evidence="2">Belongs to the amino acid-polyamine-organocation (APC) superfamily. Spore germination protein (SGP) (TC 2.A.3.9) family.</text>
</comment>
<dbReference type="PANTHER" id="PTHR34975:SF2">
    <property type="entry name" value="SPORE GERMINATION PROTEIN A2"/>
    <property type="match status" value="1"/>
</dbReference>
<comment type="caution">
    <text evidence="9">The sequence shown here is derived from an EMBL/GenBank/DDBJ whole genome shotgun (WGS) entry which is preliminary data.</text>
</comment>
<feature type="transmembrane region" description="Helical" evidence="8">
    <location>
        <begin position="37"/>
        <end position="57"/>
    </location>
</feature>
<keyword evidence="5 8" id="KW-0812">Transmembrane</keyword>
<reference evidence="9 10" key="1">
    <citation type="submission" date="2021-07" db="EMBL/GenBank/DDBJ databases">
        <title>Paenibacillus radiodurans sp. nov., isolated from the southeastern edge of Tengger Desert.</title>
        <authorList>
            <person name="Zhang G."/>
        </authorList>
    </citation>
    <scope>NUCLEOTIDE SEQUENCE [LARGE SCALE GENOMIC DNA]</scope>
    <source>
        <strain evidence="9 10">CCM 7311</strain>
    </source>
</reference>
<organism evidence="9 10">
    <name type="scientific">Paenibacillus sepulcri</name>
    <dbReference type="NCBI Taxonomy" id="359917"/>
    <lineage>
        <taxon>Bacteria</taxon>
        <taxon>Bacillati</taxon>
        <taxon>Bacillota</taxon>
        <taxon>Bacilli</taxon>
        <taxon>Bacillales</taxon>
        <taxon>Paenibacillaceae</taxon>
        <taxon>Paenibacillus</taxon>
    </lineage>
</organism>
<feature type="transmembrane region" description="Helical" evidence="8">
    <location>
        <begin position="113"/>
        <end position="131"/>
    </location>
</feature>
<comment type="subcellular location">
    <subcellularLocation>
        <location evidence="1">Membrane</location>
        <topology evidence="1">Multi-pass membrane protein</topology>
    </subcellularLocation>
</comment>
<dbReference type="InterPro" id="IPR004761">
    <property type="entry name" value="Spore_GerAB"/>
</dbReference>
<keyword evidence="4" id="KW-0309">Germination</keyword>
<evidence type="ECO:0000256" key="5">
    <source>
        <dbReference type="ARBA" id="ARBA00022692"/>
    </source>
</evidence>
<feature type="transmembrane region" description="Helical" evidence="8">
    <location>
        <begin position="69"/>
        <end position="93"/>
    </location>
</feature>
<evidence type="ECO:0000313" key="9">
    <source>
        <dbReference type="EMBL" id="MBW7454093.1"/>
    </source>
</evidence>
<dbReference type="NCBIfam" id="TIGR00912">
    <property type="entry name" value="2A0309"/>
    <property type="match status" value="1"/>
</dbReference>
<proteinExistence type="inferred from homology"/>
<evidence type="ECO:0000313" key="10">
    <source>
        <dbReference type="Proteomes" id="UP001519887"/>
    </source>
</evidence>
<feature type="transmembrane region" description="Helical" evidence="8">
    <location>
        <begin position="300"/>
        <end position="320"/>
    </location>
</feature>
<keyword evidence="10" id="KW-1185">Reference proteome</keyword>
<evidence type="ECO:0000256" key="2">
    <source>
        <dbReference type="ARBA" id="ARBA00007998"/>
    </source>
</evidence>
<evidence type="ECO:0000256" key="3">
    <source>
        <dbReference type="ARBA" id="ARBA00022448"/>
    </source>
</evidence>
<dbReference type="Pfam" id="PF03845">
    <property type="entry name" value="Spore_permease"/>
    <property type="match status" value="1"/>
</dbReference>
<evidence type="ECO:0000256" key="8">
    <source>
        <dbReference type="SAM" id="Phobius"/>
    </source>
</evidence>
<accession>A0ABS7BZL1</accession>
<feature type="transmembrane region" description="Helical" evidence="8">
    <location>
        <begin position="178"/>
        <end position="203"/>
    </location>
</feature>
<feature type="transmembrane region" description="Helical" evidence="8">
    <location>
        <begin position="138"/>
        <end position="158"/>
    </location>
</feature>
<feature type="transmembrane region" description="Helical" evidence="8">
    <location>
        <begin position="7"/>
        <end position="25"/>
    </location>
</feature>
<keyword evidence="6 8" id="KW-1133">Transmembrane helix</keyword>
<feature type="transmembrane region" description="Helical" evidence="8">
    <location>
        <begin position="215"/>
        <end position="237"/>
    </location>
</feature>
<dbReference type="EMBL" id="JAHZIK010000154">
    <property type="protein sequence ID" value="MBW7454093.1"/>
    <property type="molecule type" value="Genomic_DNA"/>
</dbReference>
<dbReference type="PANTHER" id="PTHR34975">
    <property type="entry name" value="SPORE GERMINATION PROTEIN A2"/>
    <property type="match status" value="1"/>
</dbReference>
<feature type="transmembrane region" description="Helical" evidence="8">
    <location>
        <begin position="268"/>
        <end position="288"/>
    </location>
</feature>
<evidence type="ECO:0000256" key="1">
    <source>
        <dbReference type="ARBA" id="ARBA00004141"/>
    </source>
</evidence>
<evidence type="ECO:0000256" key="7">
    <source>
        <dbReference type="ARBA" id="ARBA00023136"/>
    </source>
</evidence>
<feature type="transmembrane region" description="Helical" evidence="8">
    <location>
        <begin position="332"/>
        <end position="353"/>
    </location>
</feature>
<dbReference type="RefSeq" id="WP_210037310.1">
    <property type="nucleotide sequence ID" value="NZ_JBHLVU010000004.1"/>
</dbReference>
<evidence type="ECO:0000256" key="6">
    <source>
        <dbReference type="ARBA" id="ARBA00022989"/>
    </source>
</evidence>
<dbReference type="Proteomes" id="UP001519887">
    <property type="component" value="Unassembled WGS sequence"/>
</dbReference>
<keyword evidence="7 8" id="KW-0472">Membrane</keyword>
<protein>
    <submittedName>
        <fullName evidence="9">Spore germination protein</fullName>
    </submittedName>
</protein>